<dbReference type="GO" id="GO:0005524">
    <property type="term" value="F:ATP binding"/>
    <property type="evidence" value="ECO:0007669"/>
    <property type="project" value="UniProtKB-KW"/>
</dbReference>
<dbReference type="InterPro" id="IPR003812">
    <property type="entry name" value="Fido"/>
</dbReference>
<dbReference type="Pfam" id="PF02661">
    <property type="entry name" value="Fic"/>
    <property type="match status" value="1"/>
</dbReference>
<proteinExistence type="predicted"/>
<dbReference type="Proteomes" id="UP000014151">
    <property type="component" value="Unassembled WGS sequence"/>
</dbReference>
<dbReference type="PROSITE" id="PS51459">
    <property type="entry name" value="FIDO"/>
    <property type="match status" value="1"/>
</dbReference>
<protein>
    <recommendedName>
        <fullName evidence="3">Fido domain-containing protein</fullName>
    </recommendedName>
</protein>
<dbReference type="HOGENOM" id="CLU_040460_6_0_10"/>
<sequence>MEKFLIGTSNHNSFGSYHPSFHLFRLEFSCNLSELNFIIYLCIRNIEKTYSNIQHLAFNNDSPNTGNNKIQPQATIVFMIMEQIFNKEQQEKAQFILNHPLARLSDLRSNEIKDLAVVWCYYSGKIEGNTYTYVETEALLKDDITSEKKYEDAKMLKNLYNTFISELEYINKGKNQEVIDERTLFRVHQAISTGLVSDEESGYLRTRGVRISGTAYIPPKNLHDIRAKLNEILYQQEQYTNPLERAVYLHCNIAKLQPFIDGNKRTSRMVESIALMNADIIPVYSSKDADILNYRKGLIAFYETGDYSFYAGYFLDKQVERIKEIE</sequence>
<evidence type="ECO:0000313" key="4">
    <source>
        <dbReference type="EMBL" id="EOS04357.1"/>
    </source>
</evidence>
<dbReference type="EMBL" id="ASSN01000009">
    <property type="protein sequence ID" value="EOS04357.1"/>
    <property type="molecule type" value="Genomic_DNA"/>
</dbReference>
<dbReference type="Gene3D" id="1.10.3290.10">
    <property type="entry name" value="Fido-like domain"/>
    <property type="match status" value="1"/>
</dbReference>
<reference evidence="4 5" key="1">
    <citation type="submission" date="2013-04" db="EMBL/GenBank/DDBJ databases">
        <title>The Genome Sequence of Bacteroides vulgatus dnLKV7.</title>
        <authorList>
            <consortium name="The Broad Institute Genomics Platform"/>
            <consortium name="The Broad Institute Genome Sequencing Center for Infectious Disease"/>
            <person name="Earl A."/>
            <person name="Xavier R."/>
            <person name="Kuhn K."/>
            <person name="Stappenbeck T."/>
            <person name="Walker B."/>
            <person name="Young S."/>
            <person name="Zeng Q."/>
            <person name="Gargeya S."/>
            <person name="Fitzgerald M."/>
            <person name="Haas B."/>
            <person name="Abouelleil A."/>
            <person name="Allen A.W."/>
            <person name="Alvarado L."/>
            <person name="Arachchi H.M."/>
            <person name="Berlin A.M."/>
            <person name="Chapman S.B."/>
            <person name="Gainer-Dewar J."/>
            <person name="Goldberg J."/>
            <person name="Griggs A."/>
            <person name="Gujja S."/>
            <person name="Hansen M."/>
            <person name="Howarth C."/>
            <person name="Imamovic A."/>
            <person name="Ireland A."/>
            <person name="Larimer J."/>
            <person name="McCowan C."/>
            <person name="Murphy C."/>
            <person name="Pearson M."/>
            <person name="Poon T.W."/>
            <person name="Priest M."/>
            <person name="Roberts A."/>
            <person name="Saif S."/>
            <person name="Shea T."/>
            <person name="Sisk P."/>
            <person name="Sykes S."/>
            <person name="Wortman J."/>
            <person name="Nusbaum C."/>
            <person name="Birren B."/>
        </authorList>
    </citation>
    <scope>NUCLEOTIDE SEQUENCE [LARGE SCALE GENOMIC DNA]</scope>
    <source>
        <strain evidence="5">dnLKV7</strain>
    </source>
</reference>
<evidence type="ECO:0000256" key="1">
    <source>
        <dbReference type="PIRSR" id="PIRSR640198-2"/>
    </source>
</evidence>
<evidence type="ECO:0000256" key="2">
    <source>
        <dbReference type="PIRSR" id="PIRSR640198-3"/>
    </source>
</evidence>
<feature type="domain" description="Fido" evidence="3">
    <location>
        <begin position="179"/>
        <end position="316"/>
    </location>
</feature>
<organism evidence="4 5">
    <name type="scientific">Phocaeicola vulgatus dnLKV7</name>
    <dbReference type="NCBI Taxonomy" id="1235786"/>
    <lineage>
        <taxon>Bacteria</taxon>
        <taxon>Pseudomonadati</taxon>
        <taxon>Bacteroidota</taxon>
        <taxon>Bacteroidia</taxon>
        <taxon>Bacteroidales</taxon>
        <taxon>Bacteroidaceae</taxon>
        <taxon>Phocaeicola</taxon>
    </lineage>
</organism>
<feature type="site" description="Important for autoinhibition of adenylyltransferase activity" evidence="2">
    <location>
        <position position="127"/>
    </location>
</feature>
<evidence type="ECO:0000259" key="3">
    <source>
        <dbReference type="PROSITE" id="PS51459"/>
    </source>
</evidence>
<keyword evidence="1" id="KW-0067">ATP-binding</keyword>
<dbReference type="PANTHER" id="PTHR13504">
    <property type="entry name" value="FIDO DOMAIN-CONTAINING PROTEIN DDB_G0283145"/>
    <property type="match status" value="1"/>
</dbReference>
<evidence type="ECO:0000313" key="5">
    <source>
        <dbReference type="Proteomes" id="UP000014151"/>
    </source>
</evidence>
<dbReference type="SUPFAM" id="SSF140931">
    <property type="entry name" value="Fic-like"/>
    <property type="match status" value="1"/>
</dbReference>
<comment type="caution">
    <text evidence="4">The sequence shown here is derived from an EMBL/GenBank/DDBJ whole genome shotgun (WGS) entry which is preliminary data.</text>
</comment>
<dbReference type="PATRIC" id="fig|1235786.3.peg.1395"/>
<accession>R9HK11</accession>
<dbReference type="AlphaFoldDB" id="R9HK11"/>
<feature type="binding site" evidence="1">
    <location>
        <begin position="261"/>
        <end position="268"/>
    </location>
    <ligand>
        <name>ATP</name>
        <dbReference type="ChEBI" id="CHEBI:30616"/>
    </ligand>
</feature>
<name>R9HK11_PHOVU</name>
<dbReference type="InterPro" id="IPR036597">
    <property type="entry name" value="Fido-like_dom_sf"/>
</dbReference>
<keyword evidence="1" id="KW-0547">Nucleotide-binding</keyword>
<dbReference type="PANTHER" id="PTHR13504:SF38">
    <property type="entry name" value="FIDO DOMAIN-CONTAINING PROTEIN"/>
    <property type="match status" value="1"/>
</dbReference>
<gene>
    <name evidence="4" type="ORF">C800_01355</name>
</gene>
<dbReference type="InterPro" id="IPR040198">
    <property type="entry name" value="Fido_containing"/>
</dbReference>